<comment type="caution">
    <text evidence="1">The sequence shown here is derived from an EMBL/GenBank/DDBJ whole genome shotgun (WGS) entry which is preliminary data.</text>
</comment>
<dbReference type="EMBL" id="ASHM01184143">
    <property type="protein sequence ID" value="PNX65744.1"/>
    <property type="molecule type" value="Genomic_DNA"/>
</dbReference>
<organism evidence="1 2">
    <name type="scientific">Trifolium pratense</name>
    <name type="common">Red clover</name>
    <dbReference type="NCBI Taxonomy" id="57577"/>
    <lineage>
        <taxon>Eukaryota</taxon>
        <taxon>Viridiplantae</taxon>
        <taxon>Streptophyta</taxon>
        <taxon>Embryophyta</taxon>
        <taxon>Tracheophyta</taxon>
        <taxon>Spermatophyta</taxon>
        <taxon>Magnoliopsida</taxon>
        <taxon>eudicotyledons</taxon>
        <taxon>Gunneridae</taxon>
        <taxon>Pentapetalae</taxon>
        <taxon>rosids</taxon>
        <taxon>fabids</taxon>
        <taxon>Fabales</taxon>
        <taxon>Fabaceae</taxon>
        <taxon>Papilionoideae</taxon>
        <taxon>50 kb inversion clade</taxon>
        <taxon>NPAAA clade</taxon>
        <taxon>Hologalegina</taxon>
        <taxon>IRL clade</taxon>
        <taxon>Trifolieae</taxon>
        <taxon>Trifolium</taxon>
    </lineage>
</organism>
<reference evidence="1 2" key="1">
    <citation type="journal article" date="2014" name="Am. J. Bot.">
        <title>Genome assembly and annotation for red clover (Trifolium pratense; Fabaceae).</title>
        <authorList>
            <person name="Istvanek J."/>
            <person name="Jaros M."/>
            <person name="Krenek A."/>
            <person name="Repkova J."/>
        </authorList>
    </citation>
    <scope>NUCLEOTIDE SEQUENCE [LARGE SCALE GENOMIC DNA]</scope>
    <source>
        <strain evidence="2">cv. Tatra</strain>
        <tissue evidence="1">Young leaves</tissue>
    </source>
</reference>
<gene>
    <name evidence="1" type="ORF">L195_g062751</name>
</gene>
<protein>
    <submittedName>
        <fullName evidence="1">Uncharacterized protein</fullName>
    </submittedName>
</protein>
<reference evidence="1 2" key="2">
    <citation type="journal article" date="2017" name="Front. Plant Sci.">
        <title>Gene Classification and Mining of Molecular Markers Useful in Red Clover (Trifolium pratense) Breeding.</title>
        <authorList>
            <person name="Istvanek J."/>
            <person name="Dluhosova J."/>
            <person name="Dluhos P."/>
            <person name="Patkova L."/>
            <person name="Nedelnik J."/>
            <person name="Repkova J."/>
        </authorList>
    </citation>
    <scope>NUCLEOTIDE SEQUENCE [LARGE SCALE GENOMIC DNA]</scope>
    <source>
        <strain evidence="2">cv. Tatra</strain>
        <tissue evidence="1">Young leaves</tissue>
    </source>
</reference>
<sequence length="64" mass="7149">RLPLGNIVLTSHKLLESFVRGSFDSGDFCVAIVSLLEMVLLCCKQRRQKAASPGQELRLTNELF</sequence>
<name>A0A2K3KHH0_TRIPR</name>
<dbReference type="AlphaFoldDB" id="A0A2K3KHH0"/>
<feature type="non-terminal residue" evidence="1">
    <location>
        <position position="1"/>
    </location>
</feature>
<proteinExistence type="predicted"/>
<evidence type="ECO:0000313" key="1">
    <source>
        <dbReference type="EMBL" id="PNX65744.1"/>
    </source>
</evidence>
<accession>A0A2K3KHH0</accession>
<evidence type="ECO:0000313" key="2">
    <source>
        <dbReference type="Proteomes" id="UP000236291"/>
    </source>
</evidence>
<dbReference type="Proteomes" id="UP000236291">
    <property type="component" value="Unassembled WGS sequence"/>
</dbReference>